<protein>
    <submittedName>
        <fullName evidence="1">Uncharacterized protein</fullName>
    </submittedName>
</protein>
<dbReference type="Proteomes" id="UP001275315">
    <property type="component" value="Unassembled WGS sequence"/>
</dbReference>
<keyword evidence="2" id="KW-1185">Reference proteome</keyword>
<evidence type="ECO:0000313" key="2">
    <source>
        <dbReference type="Proteomes" id="UP001275315"/>
    </source>
</evidence>
<gene>
    <name evidence="1" type="ORF">RWD45_10690</name>
</gene>
<accession>A0ABU5CRH2</accession>
<evidence type="ECO:0000313" key="1">
    <source>
        <dbReference type="EMBL" id="MDY0408931.1"/>
    </source>
</evidence>
<comment type="caution">
    <text evidence="1">The sequence shown here is derived from an EMBL/GenBank/DDBJ whole genome shotgun (WGS) entry which is preliminary data.</text>
</comment>
<dbReference type="RefSeq" id="WP_320379632.1">
    <property type="nucleotide sequence ID" value="NZ_JAWDIQ010000001.1"/>
</dbReference>
<sequence>MKERENLKKLLKKVIHETENNKFHSAEELVQTLIREITSQGESLPNVAGFDK</sequence>
<organism evidence="1 2">
    <name type="scientific">Paracerasibacillus soli</name>
    <dbReference type="NCBI Taxonomy" id="480284"/>
    <lineage>
        <taxon>Bacteria</taxon>
        <taxon>Bacillati</taxon>
        <taxon>Bacillota</taxon>
        <taxon>Bacilli</taxon>
        <taxon>Bacillales</taxon>
        <taxon>Bacillaceae</taxon>
        <taxon>Paracerasibacillus</taxon>
    </lineage>
</organism>
<proteinExistence type="predicted"/>
<name>A0ABU5CRH2_9BACI</name>
<dbReference type="EMBL" id="JAWDIQ010000001">
    <property type="protein sequence ID" value="MDY0408931.1"/>
    <property type="molecule type" value="Genomic_DNA"/>
</dbReference>
<reference evidence="1 2" key="1">
    <citation type="submission" date="2023-10" db="EMBL/GenBank/DDBJ databases">
        <title>Virgibacillus soli CC-YMP-6 genome.</title>
        <authorList>
            <person name="Miliotis G."/>
            <person name="Sengupta P."/>
            <person name="Hameed A."/>
            <person name="Chuvochina M."/>
            <person name="Mcdonagh F."/>
            <person name="Simpson A.C."/>
            <person name="Singh N.K."/>
            <person name="Rekha P.D."/>
            <person name="Raman K."/>
            <person name="Hugenholtz P."/>
            <person name="Venkateswaran K."/>
        </authorList>
    </citation>
    <scope>NUCLEOTIDE SEQUENCE [LARGE SCALE GENOMIC DNA]</scope>
    <source>
        <strain evidence="1 2">CC-YMP-6</strain>
    </source>
</reference>